<feature type="transmembrane region" description="Helical" evidence="1">
    <location>
        <begin position="62"/>
        <end position="80"/>
    </location>
</feature>
<dbReference type="AlphaFoldDB" id="A0A128A286"/>
<name>A0A128A286_9ARCH</name>
<proteinExistence type="predicted"/>
<dbReference type="Proteomes" id="UP000196239">
    <property type="component" value="Chromosome 1"/>
</dbReference>
<gene>
    <name evidence="2" type="ORF">NDEV_0714</name>
</gene>
<keyword evidence="1" id="KW-0812">Transmembrane</keyword>
<keyword evidence="3" id="KW-1185">Reference proteome</keyword>
<protein>
    <submittedName>
        <fullName evidence="2">Uncharacterized protein</fullName>
    </submittedName>
</protein>
<evidence type="ECO:0000256" key="1">
    <source>
        <dbReference type="SAM" id="Phobius"/>
    </source>
</evidence>
<sequence>MSDIRLVMMGAVIVFAGFVVGDFANSGYSQYALQQQNFDDCFDYSTGTAVHVKCSDKIYDHLLYLMLALVLLGIGGFVIYKGIRGKWDHDVKDNEMLGPKDT</sequence>
<reference evidence="3" key="1">
    <citation type="submission" date="2015-10" db="EMBL/GenBank/DDBJ databases">
        <authorList>
            <person name="Lehtovirta-Morley L.E."/>
            <person name="Vieille C."/>
        </authorList>
    </citation>
    <scope>NUCLEOTIDE SEQUENCE [LARGE SCALE GENOMIC DNA]</scope>
</reference>
<evidence type="ECO:0000313" key="3">
    <source>
        <dbReference type="Proteomes" id="UP000196239"/>
    </source>
</evidence>
<feature type="transmembrane region" description="Helical" evidence="1">
    <location>
        <begin position="7"/>
        <end position="24"/>
    </location>
</feature>
<dbReference type="KEGG" id="ndv:NDEV_0714"/>
<dbReference type="EMBL" id="LN890280">
    <property type="protein sequence ID" value="CUR51479.1"/>
    <property type="molecule type" value="Genomic_DNA"/>
</dbReference>
<organism evidence="2 3">
    <name type="scientific">Nitrosotalea devaniterrae</name>
    <dbReference type="NCBI Taxonomy" id="1078905"/>
    <lineage>
        <taxon>Archaea</taxon>
        <taxon>Nitrososphaerota</taxon>
        <taxon>Nitrososphaeria</taxon>
        <taxon>Nitrosotaleales</taxon>
        <taxon>Nitrosotaleaceae</taxon>
        <taxon>Nitrosotalea</taxon>
    </lineage>
</organism>
<evidence type="ECO:0000313" key="2">
    <source>
        <dbReference type="EMBL" id="CUR51479.1"/>
    </source>
</evidence>
<accession>A0A128A286</accession>
<keyword evidence="1" id="KW-0472">Membrane</keyword>
<keyword evidence="1" id="KW-1133">Transmembrane helix</keyword>